<dbReference type="Proteomes" id="UP000274756">
    <property type="component" value="Unassembled WGS sequence"/>
</dbReference>
<organism evidence="14 16">
    <name type="scientific">Dracunculus medinensis</name>
    <name type="common">Guinea worm</name>
    <dbReference type="NCBI Taxonomy" id="318479"/>
    <lineage>
        <taxon>Eukaryota</taxon>
        <taxon>Metazoa</taxon>
        <taxon>Ecdysozoa</taxon>
        <taxon>Nematoda</taxon>
        <taxon>Chromadorea</taxon>
        <taxon>Rhabditida</taxon>
        <taxon>Spirurina</taxon>
        <taxon>Dracunculoidea</taxon>
        <taxon>Dracunculidae</taxon>
        <taxon>Dracunculus</taxon>
    </lineage>
</organism>
<dbReference type="GO" id="GO:0045547">
    <property type="term" value="F:ditrans,polycis-polyprenyl diphosphate synthase [(2E,6E)-farnesyl diphosphate specific] activity"/>
    <property type="evidence" value="ECO:0007669"/>
    <property type="project" value="UniProtKB-EC"/>
</dbReference>
<dbReference type="PANTHER" id="PTHR21528:SF0">
    <property type="entry name" value="DEHYDRODOLICHYL DIPHOSPHATE SYNTHASE COMPLEX SUBUNIT NUS1"/>
    <property type="match status" value="1"/>
</dbReference>
<gene>
    <name evidence="13" type="ORF">DME_LOCUS10779</name>
</gene>
<comment type="similarity">
    <text evidence="4">Belongs to the UPP synthase family.</text>
</comment>
<evidence type="ECO:0000256" key="3">
    <source>
        <dbReference type="ARBA" id="ARBA00004922"/>
    </source>
</evidence>
<evidence type="ECO:0000256" key="4">
    <source>
        <dbReference type="ARBA" id="ARBA00005432"/>
    </source>
</evidence>
<evidence type="ECO:0000256" key="9">
    <source>
        <dbReference type="ARBA" id="ARBA00022842"/>
    </source>
</evidence>
<evidence type="ECO:0000313" key="15">
    <source>
        <dbReference type="Proteomes" id="UP000274756"/>
    </source>
</evidence>
<dbReference type="Proteomes" id="UP000038040">
    <property type="component" value="Unplaced"/>
</dbReference>
<keyword evidence="10" id="KW-1133">Transmembrane helix</keyword>
<comment type="subcellular location">
    <subcellularLocation>
        <location evidence="2">Endoplasmic reticulum membrane</location>
    </subcellularLocation>
</comment>
<dbReference type="SUPFAM" id="SSF64005">
    <property type="entry name" value="Undecaprenyl diphosphate synthase"/>
    <property type="match status" value="1"/>
</dbReference>
<keyword evidence="9" id="KW-0460">Magnesium</keyword>
<dbReference type="WBParaSite" id="DME_0000985801-mRNA-1">
    <property type="protein sequence ID" value="DME_0000985801-mRNA-1"/>
    <property type="gene ID" value="DME_0000985801"/>
</dbReference>
<comment type="cofactor">
    <cofactor evidence="1">
        <name>Mg(2+)</name>
        <dbReference type="ChEBI" id="CHEBI:18420"/>
    </cofactor>
</comment>
<dbReference type="EC" id="2.5.1.87" evidence="5"/>
<dbReference type="GO" id="GO:1904423">
    <property type="term" value="C:dehydrodolichyl diphosphate synthase complex"/>
    <property type="evidence" value="ECO:0007669"/>
    <property type="project" value="InterPro"/>
</dbReference>
<evidence type="ECO:0000313" key="14">
    <source>
        <dbReference type="Proteomes" id="UP000038040"/>
    </source>
</evidence>
<evidence type="ECO:0000256" key="7">
    <source>
        <dbReference type="ARBA" id="ARBA00022692"/>
    </source>
</evidence>
<reference evidence="16" key="1">
    <citation type="submission" date="2017-02" db="UniProtKB">
        <authorList>
            <consortium name="WormBaseParasite"/>
        </authorList>
    </citation>
    <scope>IDENTIFICATION</scope>
</reference>
<sequence length="232" mass="26490">MFNVLIECLRFAYIFLEIILKYATRPFLLFKDFYEERRKLSLRIPNHIAVLYTEQSAICMEMLSDLILHCVSVGIKKISIYDPWSFVASNKDLLARKATVKVSKVNPKLVSFIHFVTKMDILQSDVSGLAVILLGKDSGRETLVSVCRKMCVIHNPSAITVGKIGKAFADENVFEPDYLLRIGSVKSMAGFPSWALRLTEIISIKRLKGRMTQDYFLALLNDYSNRDIRRGQ</sequence>
<dbReference type="InterPro" id="IPR036424">
    <property type="entry name" value="UPP_synth-like_sf"/>
</dbReference>
<proteinExistence type="inferred from homology"/>
<protein>
    <recommendedName>
        <fullName evidence="5">ditrans,polycis-polyprenyl diphosphate synthase [(2E,6E)-farnesyldiphosphate specific]</fullName>
        <ecNumber evidence="5">2.5.1.87</ecNumber>
    </recommendedName>
</protein>
<comment type="pathway">
    <text evidence="3">Protein modification; protein glycosylation.</text>
</comment>
<dbReference type="AlphaFoldDB" id="A0A0N4UPH1"/>
<evidence type="ECO:0000256" key="10">
    <source>
        <dbReference type="ARBA" id="ARBA00022989"/>
    </source>
</evidence>
<dbReference type="UniPathway" id="UPA00378"/>
<evidence type="ECO:0000256" key="12">
    <source>
        <dbReference type="ARBA" id="ARBA00047353"/>
    </source>
</evidence>
<dbReference type="EMBL" id="UYYG01001246">
    <property type="protein sequence ID" value="VDN60806.1"/>
    <property type="molecule type" value="Genomic_DNA"/>
</dbReference>
<name>A0A0N4UPH1_DRAME</name>
<evidence type="ECO:0000256" key="11">
    <source>
        <dbReference type="ARBA" id="ARBA00023136"/>
    </source>
</evidence>
<dbReference type="GO" id="GO:0005789">
    <property type="term" value="C:endoplasmic reticulum membrane"/>
    <property type="evidence" value="ECO:0007669"/>
    <property type="project" value="UniProtKB-SubCell"/>
</dbReference>
<keyword evidence="11" id="KW-0472">Membrane</keyword>
<evidence type="ECO:0000313" key="13">
    <source>
        <dbReference type="EMBL" id="VDN60806.1"/>
    </source>
</evidence>
<reference evidence="13 15" key="2">
    <citation type="submission" date="2018-11" db="EMBL/GenBank/DDBJ databases">
        <authorList>
            <consortium name="Pathogen Informatics"/>
        </authorList>
    </citation>
    <scope>NUCLEOTIDE SEQUENCE [LARGE SCALE GENOMIC DNA]</scope>
</reference>
<dbReference type="STRING" id="318479.A0A0N4UPH1"/>
<dbReference type="InterPro" id="IPR038887">
    <property type="entry name" value="Nus1/NgBR"/>
</dbReference>
<evidence type="ECO:0000256" key="5">
    <source>
        <dbReference type="ARBA" id="ARBA00012596"/>
    </source>
</evidence>
<evidence type="ECO:0000313" key="16">
    <source>
        <dbReference type="WBParaSite" id="DME_0000985801-mRNA-1"/>
    </source>
</evidence>
<keyword evidence="7" id="KW-0812">Transmembrane</keyword>
<evidence type="ECO:0000256" key="2">
    <source>
        <dbReference type="ARBA" id="ARBA00004586"/>
    </source>
</evidence>
<keyword evidence="6" id="KW-0808">Transferase</keyword>
<keyword evidence="15" id="KW-1185">Reference proteome</keyword>
<dbReference type="OrthoDB" id="19639at2759"/>
<evidence type="ECO:0000256" key="8">
    <source>
        <dbReference type="ARBA" id="ARBA00022824"/>
    </source>
</evidence>
<dbReference type="Gene3D" id="3.40.1180.10">
    <property type="entry name" value="Decaprenyl diphosphate synthase-like"/>
    <property type="match status" value="1"/>
</dbReference>
<keyword evidence="8" id="KW-0256">Endoplasmic reticulum</keyword>
<evidence type="ECO:0000256" key="1">
    <source>
        <dbReference type="ARBA" id="ARBA00001946"/>
    </source>
</evidence>
<evidence type="ECO:0000256" key="6">
    <source>
        <dbReference type="ARBA" id="ARBA00022679"/>
    </source>
</evidence>
<accession>A0A0N4UPH1</accession>
<comment type="catalytic activity">
    <reaction evidence="12">
        <text>n isopentenyl diphosphate + (2E,6E)-farnesyl diphosphate = a di-trans,poly-cis-polyprenyl diphosphate + n diphosphate</text>
        <dbReference type="Rhea" id="RHEA:53008"/>
        <dbReference type="Rhea" id="RHEA-COMP:19494"/>
        <dbReference type="ChEBI" id="CHEBI:33019"/>
        <dbReference type="ChEBI" id="CHEBI:128769"/>
        <dbReference type="ChEBI" id="CHEBI:136960"/>
        <dbReference type="ChEBI" id="CHEBI:175763"/>
        <dbReference type="EC" id="2.5.1.87"/>
    </reaction>
</comment>
<dbReference type="PANTHER" id="PTHR21528">
    <property type="entry name" value="DEHYDRODOLICHYL DIPHOSPHATE SYNTHASE COMPLEX SUBUNIT NUS1"/>
    <property type="match status" value="1"/>
</dbReference>